<proteinExistence type="predicted"/>
<dbReference type="Proteomes" id="UP000198607">
    <property type="component" value="Unassembled WGS sequence"/>
</dbReference>
<name>A0A1G8FHB4_9RHOO</name>
<gene>
    <name evidence="2" type="ORF">SAMN05660652_02325</name>
</gene>
<dbReference type="Pfam" id="PF08668">
    <property type="entry name" value="HDOD"/>
    <property type="match status" value="1"/>
</dbReference>
<dbReference type="RefSeq" id="WP_091938054.1">
    <property type="nucleotide sequence ID" value="NZ_FNCY01000009.1"/>
</dbReference>
<dbReference type="Gene3D" id="1.10.3210.10">
    <property type="entry name" value="Hypothetical protein af1432"/>
    <property type="match status" value="1"/>
</dbReference>
<protein>
    <submittedName>
        <fullName evidence="2">HD-like signal output (HDOD) domain, no enzymatic activity</fullName>
    </submittedName>
</protein>
<evidence type="ECO:0000313" key="3">
    <source>
        <dbReference type="Proteomes" id="UP000198607"/>
    </source>
</evidence>
<dbReference type="SUPFAM" id="SSF109604">
    <property type="entry name" value="HD-domain/PDEase-like"/>
    <property type="match status" value="1"/>
</dbReference>
<dbReference type="PANTHER" id="PTHR33525">
    <property type="match status" value="1"/>
</dbReference>
<dbReference type="AlphaFoldDB" id="A0A1G8FHB4"/>
<dbReference type="InterPro" id="IPR052340">
    <property type="entry name" value="RNase_Y/CdgJ"/>
</dbReference>
<dbReference type="OrthoDB" id="9784953at2"/>
<evidence type="ECO:0000313" key="2">
    <source>
        <dbReference type="EMBL" id="SDH81551.1"/>
    </source>
</evidence>
<evidence type="ECO:0000259" key="1">
    <source>
        <dbReference type="PROSITE" id="PS51833"/>
    </source>
</evidence>
<dbReference type="EMBL" id="FNCY01000009">
    <property type="protein sequence ID" value="SDH81551.1"/>
    <property type="molecule type" value="Genomic_DNA"/>
</dbReference>
<keyword evidence="3" id="KW-1185">Reference proteome</keyword>
<reference evidence="2 3" key="1">
    <citation type="submission" date="2016-10" db="EMBL/GenBank/DDBJ databases">
        <authorList>
            <person name="de Groot N.N."/>
        </authorList>
    </citation>
    <scope>NUCLEOTIDE SEQUENCE [LARGE SCALE GENOMIC DNA]</scope>
    <source>
        <strain evidence="2 3">DSM 5885</strain>
    </source>
</reference>
<sequence length="292" mass="32925">MAIDPSLLVDLSGDEARAVKRLFERGVTIPPQPRVLQELQEALARGVADVRTLSRIISQDPGIVSTLFKVVQSPAYREFQPFSSLTRVLQAIGLQQTANILRAVALSASLPARHNRKAFEAYWTRSQAIAELAMLIADERVTVCNIFPDQAYLAGVFLECGVPVLMQRFSTYCASMRLDEPGRWANLVEEDARFNADHCVIGYLVGKYWKLPNFICDAIRHHHEIERLDMHASRTMVAILQLAIHYYHLDQHLETPDWSKVCGDVFDELGLGEDSLPELTDIVLERYHKAAV</sequence>
<organism evidence="2 3">
    <name type="scientific">Propionivibrio dicarboxylicus</name>
    <dbReference type="NCBI Taxonomy" id="83767"/>
    <lineage>
        <taxon>Bacteria</taxon>
        <taxon>Pseudomonadati</taxon>
        <taxon>Pseudomonadota</taxon>
        <taxon>Betaproteobacteria</taxon>
        <taxon>Rhodocyclales</taxon>
        <taxon>Rhodocyclaceae</taxon>
        <taxon>Propionivibrio</taxon>
    </lineage>
</organism>
<accession>A0A1G8FHB4</accession>
<dbReference type="STRING" id="83767.SAMN05660652_02325"/>
<dbReference type="PROSITE" id="PS51833">
    <property type="entry name" value="HDOD"/>
    <property type="match status" value="1"/>
</dbReference>
<dbReference type="InterPro" id="IPR013976">
    <property type="entry name" value="HDOD"/>
</dbReference>
<feature type="domain" description="HDOD" evidence="1">
    <location>
        <begin position="29"/>
        <end position="225"/>
    </location>
</feature>
<dbReference type="PANTHER" id="PTHR33525:SF6">
    <property type="entry name" value="HDOD DOMAIN-CONTAINING PROTEIN"/>
    <property type="match status" value="1"/>
</dbReference>